<keyword evidence="2" id="KW-1185">Reference proteome</keyword>
<organism evidence="1 2">
    <name type="scientific">Apiospora arundinis</name>
    <dbReference type="NCBI Taxonomy" id="335852"/>
    <lineage>
        <taxon>Eukaryota</taxon>
        <taxon>Fungi</taxon>
        <taxon>Dikarya</taxon>
        <taxon>Ascomycota</taxon>
        <taxon>Pezizomycotina</taxon>
        <taxon>Sordariomycetes</taxon>
        <taxon>Xylariomycetidae</taxon>
        <taxon>Amphisphaeriales</taxon>
        <taxon>Apiosporaceae</taxon>
        <taxon>Apiospora</taxon>
    </lineage>
</organism>
<evidence type="ECO:0000313" key="1">
    <source>
        <dbReference type="EMBL" id="KAK8848604.1"/>
    </source>
</evidence>
<comment type="caution">
    <text evidence="1">The sequence shown here is derived from an EMBL/GenBank/DDBJ whole genome shotgun (WGS) entry which is preliminary data.</text>
</comment>
<protein>
    <submittedName>
        <fullName evidence="1">Uncharacterized protein</fullName>
    </submittedName>
</protein>
<dbReference type="EMBL" id="JAPCWZ010000010">
    <property type="protein sequence ID" value="KAK8848604.1"/>
    <property type="molecule type" value="Genomic_DNA"/>
</dbReference>
<dbReference type="Proteomes" id="UP001390339">
    <property type="component" value="Unassembled WGS sequence"/>
</dbReference>
<evidence type="ECO:0000313" key="2">
    <source>
        <dbReference type="Proteomes" id="UP001390339"/>
    </source>
</evidence>
<sequence length="88" mass="9643">MVTQSLQDAFPDDVVDQVRSLHELATKGGALVGANARILDPLDIILDDIYVDMGRAKVPRRVQEIVHTILHGIAYNTEMGNPQSPPKP</sequence>
<gene>
    <name evidence="1" type="ORF">PGQ11_015084</name>
</gene>
<reference evidence="1 2" key="1">
    <citation type="journal article" date="2024" name="IMA Fungus">
        <title>Apiospora arundinis, a panoply of carbohydrate-active enzymes and secondary metabolites.</title>
        <authorList>
            <person name="Sorensen T."/>
            <person name="Petersen C."/>
            <person name="Muurmann A.T."/>
            <person name="Christiansen J.V."/>
            <person name="Brundto M.L."/>
            <person name="Overgaard C.K."/>
            <person name="Boysen A.T."/>
            <person name="Wollenberg R.D."/>
            <person name="Larsen T.O."/>
            <person name="Sorensen J.L."/>
            <person name="Nielsen K.L."/>
            <person name="Sondergaard T.E."/>
        </authorList>
    </citation>
    <scope>NUCLEOTIDE SEQUENCE [LARGE SCALE GENOMIC DNA]</scope>
    <source>
        <strain evidence="1 2">AAU 773</strain>
    </source>
</reference>
<proteinExistence type="predicted"/>
<accession>A0ABR2HL41</accession>
<name>A0ABR2HL41_9PEZI</name>